<evidence type="ECO:0000313" key="3">
    <source>
        <dbReference type="EMBL" id="GAA4503052.1"/>
    </source>
</evidence>
<dbReference type="SUPFAM" id="SSF100950">
    <property type="entry name" value="NagB/RpiA/CoA transferase-like"/>
    <property type="match status" value="1"/>
</dbReference>
<dbReference type="InterPro" id="IPR020672">
    <property type="entry name" value="Ribose5P_isomerase_typA_subgr"/>
</dbReference>
<protein>
    <recommendedName>
        <fullName evidence="2">Ribose-5-phosphate isomerase A</fullName>
        <ecNumber evidence="2">5.3.1.6</ecNumber>
    </recommendedName>
    <alternativeName>
        <fullName evidence="2">Phosphoriboisomerase A</fullName>
        <shortName evidence="2">PRI</shortName>
    </alternativeName>
</protein>
<dbReference type="Gene3D" id="3.40.50.1360">
    <property type="match status" value="1"/>
</dbReference>
<sequence>MEQEWALHKITPGCGGGRVPSQGQIGRNIAPVFIFSALLTMSAPLALSPQELEKQQAAAAAVRWVRDGMVLGLGTGTTSAHFIKQLGERVQAGLKVQGTATSLASEALARQLGIPLLEPRRGLTFDLAVDGADELDGQLRLIKGGGGALLREKTIETASRYLLVIADSSKVVPVLGRFPLPLEVVPFALPWVLDAVEKLGGAPVLRTHKDDSASPVYSDQRNFLVDCHFGQIPDAEGLAVRLKTIPGIVEHGLFMGLAKAAVVIQGGVAQVLKPGEAARPAAEFDELP</sequence>
<dbReference type="PANTHER" id="PTHR11934">
    <property type="entry name" value="RIBOSE-5-PHOSPHATE ISOMERASE"/>
    <property type="match status" value="1"/>
</dbReference>
<dbReference type="GO" id="GO:0016853">
    <property type="term" value="F:isomerase activity"/>
    <property type="evidence" value="ECO:0007669"/>
    <property type="project" value="UniProtKB-KW"/>
</dbReference>
<evidence type="ECO:0000256" key="1">
    <source>
        <dbReference type="ARBA" id="ARBA00023235"/>
    </source>
</evidence>
<dbReference type="NCBIfam" id="NF001924">
    <property type="entry name" value="PRK00702.1"/>
    <property type="match status" value="1"/>
</dbReference>
<dbReference type="PANTHER" id="PTHR11934:SF0">
    <property type="entry name" value="RIBOSE-5-PHOSPHATE ISOMERASE"/>
    <property type="match status" value="1"/>
</dbReference>
<comment type="catalytic activity">
    <reaction evidence="2">
        <text>aldehydo-D-ribose 5-phosphate = D-ribulose 5-phosphate</text>
        <dbReference type="Rhea" id="RHEA:14657"/>
        <dbReference type="ChEBI" id="CHEBI:58121"/>
        <dbReference type="ChEBI" id="CHEBI:58273"/>
        <dbReference type="EC" id="5.3.1.6"/>
    </reaction>
</comment>
<feature type="active site" description="Proton acceptor" evidence="2">
    <location>
        <position position="152"/>
    </location>
</feature>
<name>A0ABP8QGM3_9BACT</name>
<comment type="function">
    <text evidence="2">Catalyzes the reversible conversion of ribose-5-phosphate to ribulose 5-phosphate.</text>
</comment>
<dbReference type="HAMAP" id="MF_00170">
    <property type="entry name" value="Rib_5P_isom_A"/>
    <property type="match status" value="1"/>
</dbReference>
<feature type="binding site" evidence="2">
    <location>
        <begin position="130"/>
        <end position="133"/>
    </location>
    <ligand>
        <name>substrate</name>
    </ligand>
</feature>
<keyword evidence="1 2" id="KW-0413">Isomerase</keyword>
<comment type="pathway">
    <text evidence="2">Carbohydrate degradation; pentose phosphate pathway; D-ribose 5-phosphate from D-ribulose 5-phosphate (non-oxidative stage): step 1/1.</text>
</comment>
<keyword evidence="4" id="KW-1185">Reference proteome</keyword>
<feature type="binding site" evidence="2">
    <location>
        <begin position="75"/>
        <end position="78"/>
    </location>
    <ligand>
        <name>substrate</name>
    </ligand>
</feature>
<dbReference type="CDD" id="cd01398">
    <property type="entry name" value="RPI_A"/>
    <property type="match status" value="1"/>
</dbReference>
<organism evidence="3 4">
    <name type="scientific">Hymenobacter ginsengisoli</name>
    <dbReference type="NCBI Taxonomy" id="1051626"/>
    <lineage>
        <taxon>Bacteria</taxon>
        <taxon>Pseudomonadati</taxon>
        <taxon>Bacteroidota</taxon>
        <taxon>Cytophagia</taxon>
        <taxon>Cytophagales</taxon>
        <taxon>Hymenobacteraceae</taxon>
        <taxon>Hymenobacter</taxon>
    </lineage>
</organism>
<gene>
    <name evidence="2 3" type="primary">rpiA</name>
    <name evidence="3" type="ORF">GCM10023172_27270</name>
</gene>
<dbReference type="SUPFAM" id="SSF75445">
    <property type="entry name" value="D-ribose-5-phosphate isomerase (RpiA), lid domain"/>
    <property type="match status" value="1"/>
</dbReference>
<dbReference type="EC" id="5.3.1.6" evidence="2"/>
<dbReference type="InterPro" id="IPR037171">
    <property type="entry name" value="NagB/RpiA_transferase-like"/>
</dbReference>
<proteinExistence type="inferred from homology"/>
<feature type="binding site" evidence="2">
    <location>
        <begin position="143"/>
        <end position="146"/>
    </location>
    <ligand>
        <name>substrate</name>
    </ligand>
</feature>
<dbReference type="Gene3D" id="3.30.70.260">
    <property type="match status" value="1"/>
</dbReference>
<feature type="binding site" evidence="2">
    <location>
        <position position="170"/>
    </location>
    <ligand>
        <name>substrate</name>
    </ligand>
</feature>
<dbReference type="NCBIfam" id="TIGR00021">
    <property type="entry name" value="rpiA"/>
    <property type="match status" value="1"/>
</dbReference>
<dbReference type="InterPro" id="IPR004788">
    <property type="entry name" value="Ribose5P_isomerase_type_A"/>
</dbReference>
<dbReference type="Proteomes" id="UP001501243">
    <property type="component" value="Unassembled WGS sequence"/>
</dbReference>
<comment type="similarity">
    <text evidence="2">Belongs to the ribose 5-phosphate isomerase family.</text>
</comment>
<reference evidence="4" key="1">
    <citation type="journal article" date="2019" name="Int. J. Syst. Evol. Microbiol.">
        <title>The Global Catalogue of Microorganisms (GCM) 10K type strain sequencing project: providing services to taxonomists for standard genome sequencing and annotation.</title>
        <authorList>
            <consortium name="The Broad Institute Genomics Platform"/>
            <consortium name="The Broad Institute Genome Sequencing Center for Infectious Disease"/>
            <person name="Wu L."/>
            <person name="Ma J."/>
        </authorList>
    </citation>
    <scope>NUCLEOTIDE SEQUENCE [LARGE SCALE GENOMIC DNA]</scope>
    <source>
        <strain evidence="4">JCM 17841</strain>
    </source>
</reference>
<dbReference type="EMBL" id="BAABGQ010000006">
    <property type="protein sequence ID" value="GAA4503052.1"/>
    <property type="molecule type" value="Genomic_DNA"/>
</dbReference>
<comment type="caution">
    <text evidence="3">The sequence shown here is derived from an EMBL/GenBank/DDBJ whole genome shotgun (WGS) entry which is preliminary data.</text>
</comment>
<accession>A0ABP8QGM3</accession>
<evidence type="ECO:0000313" key="4">
    <source>
        <dbReference type="Proteomes" id="UP001501243"/>
    </source>
</evidence>
<dbReference type="Pfam" id="PF06026">
    <property type="entry name" value="Rib_5-P_isom_A"/>
    <property type="match status" value="1"/>
</dbReference>
<evidence type="ECO:0000256" key="2">
    <source>
        <dbReference type="HAMAP-Rule" id="MF_00170"/>
    </source>
</evidence>
<comment type="subunit">
    <text evidence="2">Homodimer.</text>
</comment>